<dbReference type="SUPFAM" id="SSF53474">
    <property type="entry name" value="alpha/beta-Hydrolases"/>
    <property type="match status" value="1"/>
</dbReference>
<name>A0ABW8FCD7_9ACTN</name>
<accession>A0ABW8FCD7</accession>
<reference evidence="2 3" key="1">
    <citation type="submission" date="2024-10" db="EMBL/GenBank/DDBJ databases">
        <title>The Natural Products Discovery Center: Release of the First 8490 Sequenced Strains for Exploring Actinobacteria Biosynthetic Diversity.</title>
        <authorList>
            <person name="Kalkreuter E."/>
            <person name="Kautsar S.A."/>
            <person name="Yang D."/>
            <person name="Bader C.D."/>
            <person name="Teijaro C.N."/>
            <person name="Fluegel L."/>
            <person name="Davis C.M."/>
            <person name="Simpson J.R."/>
            <person name="Lauterbach L."/>
            <person name="Steele A.D."/>
            <person name="Gui C."/>
            <person name="Meng S."/>
            <person name="Li G."/>
            <person name="Viehrig K."/>
            <person name="Ye F."/>
            <person name="Su P."/>
            <person name="Kiefer A.F."/>
            <person name="Nichols A."/>
            <person name="Cepeda A.J."/>
            <person name="Yan W."/>
            <person name="Fan B."/>
            <person name="Jiang Y."/>
            <person name="Adhikari A."/>
            <person name="Zheng C.-J."/>
            <person name="Schuster L."/>
            <person name="Cowan T.M."/>
            <person name="Smanski M.J."/>
            <person name="Chevrette M.G."/>
            <person name="De Carvalho L.P.S."/>
            <person name="Shen B."/>
        </authorList>
    </citation>
    <scope>NUCLEOTIDE SEQUENCE [LARGE SCALE GENOMIC DNA]</scope>
    <source>
        <strain evidence="2 3">NPDC089932</strain>
    </source>
</reference>
<evidence type="ECO:0000313" key="3">
    <source>
        <dbReference type="Proteomes" id="UP001617511"/>
    </source>
</evidence>
<keyword evidence="3" id="KW-1185">Reference proteome</keyword>
<comment type="caution">
    <text evidence="2">The sequence shown here is derived from an EMBL/GenBank/DDBJ whole genome shotgun (WGS) entry which is preliminary data.</text>
</comment>
<sequence>MPTAVHPPRTAAGPAPAHALVLAPVTPAWDEGAFFAPVIDTLTAAGAGLRVTVVDTLSLRDERVRTLDDLVARWRALLPAFGRIDLLCGNALGGAVAQGLLPYVAPRTAALLVSGPARSDALLEHRLNEIADLAATGHTEASLALLHERVQPDGTPPSTGPDEPRGPGRLARAGTAPAVPADLPRPAHQSPAQRLDGGLRLLCGIDLAAAVEAHPGPLLHIVGGRSQLVTRRHTAAGPHHRVHVVAEAGMRPHTDQPAEVSALIGAFLREKGLT</sequence>
<evidence type="ECO:0000256" key="1">
    <source>
        <dbReference type="SAM" id="MobiDB-lite"/>
    </source>
</evidence>
<evidence type="ECO:0000313" key="2">
    <source>
        <dbReference type="EMBL" id="MFJ4079653.1"/>
    </source>
</evidence>
<dbReference type="InterPro" id="IPR029058">
    <property type="entry name" value="AB_hydrolase_fold"/>
</dbReference>
<dbReference type="RefSeq" id="WP_402072067.1">
    <property type="nucleotide sequence ID" value="NZ_JBIVGG010000005.1"/>
</dbReference>
<gene>
    <name evidence="2" type="ORF">ACIP2Z_11910</name>
</gene>
<organism evidence="2 3">
    <name type="scientific">Streptomyces iakyrus</name>
    <dbReference type="NCBI Taxonomy" id="68219"/>
    <lineage>
        <taxon>Bacteria</taxon>
        <taxon>Bacillati</taxon>
        <taxon>Actinomycetota</taxon>
        <taxon>Actinomycetes</taxon>
        <taxon>Kitasatosporales</taxon>
        <taxon>Streptomycetaceae</taxon>
        <taxon>Streptomyces</taxon>
    </lineage>
</organism>
<feature type="region of interest" description="Disordered" evidence="1">
    <location>
        <begin position="149"/>
        <end position="191"/>
    </location>
</feature>
<protein>
    <submittedName>
        <fullName evidence="2">Alpha/beta fold hydrolase</fullName>
    </submittedName>
</protein>
<dbReference type="Gene3D" id="3.40.50.1820">
    <property type="entry name" value="alpha/beta hydrolase"/>
    <property type="match status" value="1"/>
</dbReference>
<dbReference type="EMBL" id="JBIVGG010000005">
    <property type="protein sequence ID" value="MFJ4079653.1"/>
    <property type="molecule type" value="Genomic_DNA"/>
</dbReference>
<dbReference type="Proteomes" id="UP001617511">
    <property type="component" value="Unassembled WGS sequence"/>
</dbReference>
<proteinExistence type="predicted"/>
<dbReference type="GO" id="GO:0016787">
    <property type="term" value="F:hydrolase activity"/>
    <property type="evidence" value="ECO:0007669"/>
    <property type="project" value="UniProtKB-KW"/>
</dbReference>
<keyword evidence="2" id="KW-0378">Hydrolase</keyword>